<reference evidence="1 2" key="1">
    <citation type="submission" date="2018-02" db="EMBL/GenBank/DDBJ databases">
        <title>The genomes of Aspergillus section Nigri reveals drivers in fungal speciation.</title>
        <authorList>
            <consortium name="DOE Joint Genome Institute"/>
            <person name="Vesth T.C."/>
            <person name="Nybo J."/>
            <person name="Theobald S."/>
            <person name="Brandl J."/>
            <person name="Frisvad J.C."/>
            <person name="Nielsen K.F."/>
            <person name="Lyhne E.K."/>
            <person name="Kogle M.E."/>
            <person name="Kuo A."/>
            <person name="Riley R."/>
            <person name="Clum A."/>
            <person name="Nolan M."/>
            <person name="Lipzen A."/>
            <person name="Salamov A."/>
            <person name="Henrissat B."/>
            <person name="Wiebenga A."/>
            <person name="De vries R.P."/>
            <person name="Grigoriev I.V."/>
            <person name="Mortensen U.H."/>
            <person name="Andersen M.R."/>
            <person name="Baker S.E."/>
        </authorList>
    </citation>
    <scope>NUCLEOTIDE SEQUENCE [LARGE SCALE GENOMIC DNA]</scope>
    <source>
        <strain evidence="1 2">CBS 121057</strain>
    </source>
</reference>
<dbReference type="AlphaFoldDB" id="A0A319E9E6"/>
<organism evidence="1 2">
    <name type="scientific">Aspergillus sclerotiicarbonarius (strain CBS 121057 / IBT 28362)</name>
    <dbReference type="NCBI Taxonomy" id="1448318"/>
    <lineage>
        <taxon>Eukaryota</taxon>
        <taxon>Fungi</taxon>
        <taxon>Dikarya</taxon>
        <taxon>Ascomycota</taxon>
        <taxon>Pezizomycotina</taxon>
        <taxon>Eurotiomycetes</taxon>
        <taxon>Eurotiomycetidae</taxon>
        <taxon>Eurotiales</taxon>
        <taxon>Aspergillaceae</taxon>
        <taxon>Aspergillus</taxon>
        <taxon>Aspergillus subgen. Circumdati</taxon>
    </lineage>
</organism>
<accession>A0A319E9E6</accession>
<keyword evidence="2" id="KW-1185">Reference proteome</keyword>
<protein>
    <submittedName>
        <fullName evidence="1">Uncharacterized protein</fullName>
    </submittedName>
</protein>
<dbReference type="VEuPathDB" id="FungiDB:BO78DRAFT_200296"/>
<sequence length="207" mass="23323">MSSEGVWEIPHSPVDPDGPTMVGSVTKGSFRPSHQTGKKPNKTLYNELKWMAVHTVQCRWSIFEAIRGLRKAFCIGIFLMYRTFMKHDGRMPCTSLPGCCKCRTWSTGETALDGRLQMQLVIAPDSDRLTVTGPDWPVSEQASPRGVNDIYQAAVRHLFRVACAYSKRRSLQEFFRIVARLQDLFCFSGGDVGIGLHERGIRSPRDN</sequence>
<evidence type="ECO:0000313" key="1">
    <source>
        <dbReference type="EMBL" id="PYI03238.1"/>
    </source>
</evidence>
<evidence type="ECO:0000313" key="2">
    <source>
        <dbReference type="Proteomes" id="UP000248423"/>
    </source>
</evidence>
<dbReference type="EMBL" id="KZ826383">
    <property type="protein sequence ID" value="PYI03238.1"/>
    <property type="molecule type" value="Genomic_DNA"/>
</dbReference>
<name>A0A319E9E6_ASPSB</name>
<proteinExistence type="predicted"/>
<gene>
    <name evidence="1" type="ORF">BO78DRAFT_200296</name>
</gene>
<dbReference type="Proteomes" id="UP000248423">
    <property type="component" value="Unassembled WGS sequence"/>
</dbReference>